<feature type="region of interest" description="Disordered" evidence="1">
    <location>
        <begin position="67"/>
        <end position="112"/>
    </location>
</feature>
<dbReference type="Proteomes" id="UP000238274">
    <property type="component" value="Unassembled WGS sequence"/>
</dbReference>
<dbReference type="AlphaFoldDB" id="A0A2S4WN86"/>
<evidence type="ECO:0000313" key="3">
    <source>
        <dbReference type="Proteomes" id="UP000238274"/>
    </source>
</evidence>
<reference evidence="3" key="2">
    <citation type="journal article" date="2018" name="BMC Genomics">
        <title>Genomic insights into host adaptation between the wheat stripe rust pathogen (Puccinia striiformis f. sp. tritici) and the barley stripe rust pathogen (Puccinia striiformis f. sp. hordei).</title>
        <authorList>
            <person name="Xia C."/>
            <person name="Wang M."/>
            <person name="Yin C."/>
            <person name="Cornejo O.E."/>
            <person name="Hulbert S.H."/>
            <person name="Chen X."/>
        </authorList>
    </citation>
    <scope>NUCLEOTIDE SEQUENCE [LARGE SCALE GENOMIC DNA]</scope>
    <source>
        <strain evidence="3">93TX-2</strain>
    </source>
</reference>
<keyword evidence="3" id="KW-1185">Reference proteome</keyword>
<gene>
    <name evidence="2" type="ORF">PSHT_00412</name>
</gene>
<reference evidence="3" key="3">
    <citation type="journal article" date="2018" name="Mol. Plant Microbe Interact.">
        <title>Genome sequence resources for the wheat stripe rust pathogen (Puccinia striiformis f. sp. tritici) and the barley stripe rust pathogen (Puccinia striiformis f. sp. hordei).</title>
        <authorList>
            <person name="Xia C."/>
            <person name="Wang M."/>
            <person name="Yin C."/>
            <person name="Cornejo O.E."/>
            <person name="Hulbert S.H."/>
            <person name="Chen X."/>
        </authorList>
    </citation>
    <scope>NUCLEOTIDE SEQUENCE [LARGE SCALE GENOMIC DNA]</scope>
    <source>
        <strain evidence="3">93TX-2</strain>
    </source>
</reference>
<reference evidence="2 3" key="1">
    <citation type="submission" date="2017-12" db="EMBL/GenBank/DDBJ databases">
        <title>Gene loss provides genomic basis for host adaptation in cereal stripe rust fungi.</title>
        <authorList>
            <person name="Xia C."/>
        </authorList>
    </citation>
    <scope>NUCLEOTIDE SEQUENCE [LARGE SCALE GENOMIC DNA]</scope>
    <source>
        <strain evidence="2 3">93TX-2</strain>
    </source>
</reference>
<dbReference type="EMBL" id="PKSM01000003">
    <property type="protein sequence ID" value="POW23246.1"/>
    <property type="molecule type" value="Genomic_DNA"/>
</dbReference>
<accession>A0A2S4WN86</accession>
<comment type="caution">
    <text evidence="2">The sequence shown here is derived from an EMBL/GenBank/DDBJ whole genome shotgun (WGS) entry which is preliminary data.</text>
</comment>
<organism evidence="2 3">
    <name type="scientific">Puccinia striiformis</name>
    <dbReference type="NCBI Taxonomy" id="27350"/>
    <lineage>
        <taxon>Eukaryota</taxon>
        <taxon>Fungi</taxon>
        <taxon>Dikarya</taxon>
        <taxon>Basidiomycota</taxon>
        <taxon>Pucciniomycotina</taxon>
        <taxon>Pucciniomycetes</taxon>
        <taxon>Pucciniales</taxon>
        <taxon>Pucciniaceae</taxon>
        <taxon>Puccinia</taxon>
    </lineage>
</organism>
<evidence type="ECO:0000313" key="2">
    <source>
        <dbReference type="EMBL" id="POW23246.1"/>
    </source>
</evidence>
<dbReference type="VEuPathDB" id="FungiDB:PSHT_00412"/>
<feature type="non-terminal residue" evidence="2">
    <location>
        <position position="133"/>
    </location>
</feature>
<name>A0A2S4WN86_9BASI</name>
<dbReference type="VEuPathDB" id="FungiDB:PSTT_05600"/>
<proteinExistence type="predicted"/>
<feature type="compositionally biased region" description="Acidic residues" evidence="1">
    <location>
        <begin position="98"/>
        <end position="107"/>
    </location>
</feature>
<sequence length="133" mass="14902">MTSVPRPSSNPTTPSALTIRNLMCRRNIMEEPVVKVFKQSVAQQKRQEFSMPQSTSLIFVPTEAVSCQDPTQAPPVDRCQSYQPKGVPNQDHLKNYDDGDTSSESDENLNSKSNYNCECPGHPEADFIHIQCE</sequence>
<evidence type="ECO:0000256" key="1">
    <source>
        <dbReference type="SAM" id="MobiDB-lite"/>
    </source>
</evidence>
<protein>
    <submittedName>
        <fullName evidence="2">Uncharacterized protein</fullName>
    </submittedName>
</protein>